<dbReference type="PANTHER" id="PTHR23308">
    <property type="entry name" value="NUCLEAR INHIBITOR OF PROTEIN PHOSPHATASE-1"/>
    <property type="match status" value="1"/>
</dbReference>
<dbReference type="InterPro" id="IPR000157">
    <property type="entry name" value="TIR_dom"/>
</dbReference>
<reference evidence="4 5" key="1">
    <citation type="submission" date="2019-12" db="EMBL/GenBank/DDBJ databases">
        <title>Genomic-based taxomic classification of the family Erythrobacteraceae.</title>
        <authorList>
            <person name="Xu L."/>
        </authorList>
    </citation>
    <scope>NUCLEOTIDE SEQUENCE [LARGE SCALE GENOMIC DNA]</scope>
    <source>
        <strain evidence="4 5">MCCC 1A09965</strain>
    </source>
</reference>
<dbReference type="SMART" id="SM00240">
    <property type="entry name" value="FHA"/>
    <property type="match status" value="1"/>
</dbReference>
<evidence type="ECO:0000313" key="4">
    <source>
        <dbReference type="EMBL" id="MXO63871.1"/>
    </source>
</evidence>
<feature type="domain" description="TIR" evidence="3">
    <location>
        <begin position="26"/>
        <end position="150"/>
    </location>
</feature>
<keyword evidence="5" id="KW-1185">Reference proteome</keyword>
<comment type="caution">
    <text evidence="4">The sequence shown here is derived from an EMBL/GenBank/DDBJ whole genome shotgun (WGS) entry which is preliminary data.</text>
</comment>
<dbReference type="InterPro" id="IPR035897">
    <property type="entry name" value="Toll_tir_struct_dom_sf"/>
</dbReference>
<sequence>MVFQTGLQGVGALRFGQGQSEGVVVRGHDIFVSYSRDDRSAAERISARLENEGFSVWWDAAIHSGETFDEVIEQQLRAARAAVILWSPRSVASRWVRAEATLADRRGILCPVIIEPCDLPIMFELTHTTDLSSWDGDRNAAIWQRLIGDIRHLVSPPADTRPAPARPSRGFLLADDPPAAPAYRADPRREPIAPAPEPLAAHIPSIPKQPTAAEPLPGSETEQTAFYTPADAERRMHGSEIHCLEIGPEEAPLVRHPIGLLGAKIGRAAPADIILSDKRISRRHCKIDLTAGELVVTDLQSTNGTFIDGQQIDEPTVLAAGSELQLGDIVLTHRVRAFADLD</sequence>
<feature type="domain" description="FHA" evidence="2">
    <location>
        <begin position="263"/>
        <end position="312"/>
    </location>
</feature>
<dbReference type="Pfam" id="PF00498">
    <property type="entry name" value="FHA"/>
    <property type="match status" value="1"/>
</dbReference>
<proteinExistence type="predicted"/>
<dbReference type="Proteomes" id="UP000445582">
    <property type="component" value="Unassembled WGS sequence"/>
</dbReference>
<dbReference type="GO" id="GO:0007165">
    <property type="term" value="P:signal transduction"/>
    <property type="evidence" value="ECO:0007669"/>
    <property type="project" value="InterPro"/>
</dbReference>
<dbReference type="SMART" id="SM00255">
    <property type="entry name" value="TIR"/>
    <property type="match status" value="1"/>
</dbReference>
<feature type="compositionally biased region" description="Low complexity" evidence="1">
    <location>
        <begin position="156"/>
        <end position="184"/>
    </location>
</feature>
<dbReference type="InterPro" id="IPR000253">
    <property type="entry name" value="FHA_dom"/>
</dbReference>
<dbReference type="Pfam" id="PF13676">
    <property type="entry name" value="TIR_2"/>
    <property type="match status" value="1"/>
</dbReference>
<evidence type="ECO:0000313" key="5">
    <source>
        <dbReference type="Proteomes" id="UP000445582"/>
    </source>
</evidence>
<dbReference type="InterPro" id="IPR008984">
    <property type="entry name" value="SMAD_FHA_dom_sf"/>
</dbReference>
<dbReference type="PROSITE" id="PS50104">
    <property type="entry name" value="TIR"/>
    <property type="match status" value="1"/>
</dbReference>
<dbReference type="Gene3D" id="2.60.200.20">
    <property type="match status" value="1"/>
</dbReference>
<dbReference type="RefSeq" id="WP_160676946.1">
    <property type="nucleotide sequence ID" value="NZ_WTYN01000004.1"/>
</dbReference>
<dbReference type="AlphaFoldDB" id="A0A844YIA9"/>
<accession>A0A844YIA9</accession>
<evidence type="ECO:0000256" key="1">
    <source>
        <dbReference type="SAM" id="MobiDB-lite"/>
    </source>
</evidence>
<dbReference type="InterPro" id="IPR050923">
    <property type="entry name" value="Cell_Proc_Reg/RNA_Proc"/>
</dbReference>
<dbReference type="CDD" id="cd00060">
    <property type="entry name" value="FHA"/>
    <property type="match status" value="1"/>
</dbReference>
<feature type="region of interest" description="Disordered" evidence="1">
    <location>
        <begin position="155"/>
        <end position="196"/>
    </location>
</feature>
<dbReference type="OrthoDB" id="105971at2"/>
<dbReference type="PROSITE" id="PS50006">
    <property type="entry name" value="FHA_DOMAIN"/>
    <property type="match status" value="1"/>
</dbReference>
<dbReference type="SUPFAM" id="SSF49879">
    <property type="entry name" value="SMAD/FHA domain"/>
    <property type="match status" value="1"/>
</dbReference>
<dbReference type="SUPFAM" id="SSF52200">
    <property type="entry name" value="Toll/Interleukin receptor TIR domain"/>
    <property type="match status" value="1"/>
</dbReference>
<protein>
    <submittedName>
        <fullName evidence="4">TIR domain-containing protein</fullName>
    </submittedName>
</protein>
<evidence type="ECO:0000259" key="2">
    <source>
        <dbReference type="PROSITE" id="PS50006"/>
    </source>
</evidence>
<dbReference type="Gene3D" id="3.40.50.10140">
    <property type="entry name" value="Toll/interleukin-1 receptor homology (TIR) domain"/>
    <property type="match status" value="1"/>
</dbReference>
<dbReference type="EMBL" id="WTYN01000004">
    <property type="protein sequence ID" value="MXO63871.1"/>
    <property type="molecule type" value="Genomic_DNA"/>
</dbReference>
<evidence type="ECO:0000259" key="3">
    <source>
        <dbReference type="PROSITE" id="PS50104"/>
    </source>
</evidence>
<name>A0A844YIA9_9SPHN</name>
<organism evidence="4 5">
    <name type="scientific">Qipengyuania oceanensis</name>
    <dbReference type="NCBI Taxonomy" id="1463597"/>
    <lineage>
        <taxon>Bacteria</taxon>
        <taxon>Pseudomonadati</taxon>
        <taxon>Pseudomonadota</taxon>
        <taxon>Alphaproteobacteria</taxon>
        <taxon>Sphingomonadales</taxon>
        <taxon>Erythrobacteraceae</taxon>
        <taxon>Qipengyuania</taxon>
    </lineage>
</organism>
<gene>
    <name evidence="4" type="ORF">GRI48_12725</name>
</gene>